<comment type="caution">
    <text evidence="1">The sequence shown here is derived from an EMBL/GenBank/DDBJ whole genome shotgun (WGS) entry which is preliminary data.</text>
</comment>
<dbReference type="AlphaFoldDB" id="A0A820PWN0"/>
<sequence length="210" mass="24588">MGNSFTNQLLGCYIISIIGISHWRKEEKNCQYNDVDNKLPFCSLASCHILICIRLNASDGKQTFIDLHANPHSMNNFTIKVNRLIERLDRDIKQCDHIERRACLIGEHLSILNQSIQTLVRVIDVSYLMLISSDKEKLSWLKLIDNINVELTNAIVQQFIYRLELYLRRPMIDNNEKWTYIEALRLLQSPFIVSSVLLLNRKEEKKKNNK</sequence>
<reference evidence="1" key="1">
    <citation type="submission" date="2021-02" db="EMBL/GenBank/DDBJ databases">
        <authorList>
            <person name="Nowell W R."/>
        </authorList>
    </citation>
    <scope>NUCLEOTIDE SEQUENCE</scope>
</reference>
<evidence type="ECO:0000313" key="2">
    <source>
        <dbReference type="Proteomes" id="UP000663873"/>
    </source>
</evidence>
<organism evidence="1 2">
    <name type="scientific">Rotaria socialis</name>
    <dbReference type="NCBI Taxonomy" id="392032"/>
    <lineage>
        <taxon>Eukaryota</taxon>
        <taxon>Metazoa</taxon>
        <taxon>Spiralia</taxon>
        <taxon>Gnathifera</taxon>
        <taxon>Rotifera</taxon>
        <taxon>Eurotatoria</taxon>
        <taxon>Bdelloidea</taxon>
        <taxon>Philodinida</taxon>
        <taxon>Philodinidae</taxon>
        <taxon>Rotaria</taxon>
    </lineage>
</organism>
<gene>
    <name evidence="1" type="ORF">UJA718_LOCUS19846</name>
</gene>
<name>A0A820PWN0_9BILA</name>
<evidence type="ECO:0000313" key="1">
    <source>
        <dbReference type="EMBL" id="CAF4411397.1"/>
    </source>
</evidence>
<proteinExistence type="predicted"/>
<keyword evidence="2" id="KW-1185">Reference proteome</keyword>
<dbReference type="Proteomes" id="UP000663873">
    <property type="component" value="Unassembled WGS sequence"/>
</dbReference>
<dbReference type="EMBL" id="CAJOBP010003593">
    <property type="protein sequence ID" value="CAF4411397.1"/>
    <property type="molecule type" value="Genomic_DNA"/>
</dbReference>
<protein>
    <submittedName>
        <fullName evidence="1">Uncharacterized protein</fullName>
    </submittedName>
</protein>
<accession>A0A820PWN0</accession>